<organism evidence="5 6">
    <name type="scientific">Dendrobium thyrsiflorum</name>
    <name type="common">Pinecone-like raceme dendrobium</name>
    <name type="synonym">Orchid</name>
    <dbReference type="NCBI Taxonomy" id="117978"/>
    <lineage>
        <taxon>Eukaryota</taxon>
        <taxon>Viridiplantae</taxon>
        <taxon>Streptophyta</taxon>
        <taxon>Embryophyta</taxon>
        <taxon>Tracheophyta</taxon>
        <taxon>Spermatophyta</taxon>
        <taxon>Magnoliopsida</taxon>
        <taxon>Liliopsida</taxon>
        <taxon>Asparagales</taxon>
        <taxon>Orchidaceae</taxon>
        <taxon>Epidendroideae</taxon>
        <taxon>Malaxideae</taxon>
        <taxon>Dendrobiinae</taxon>
        <taxon>Dendrobium</taxon>
    </lineage>
</organism>
<evidence type="ECO:0000256" key="2">
    <source>
        <dbReference type="RuleBase" id="RU000553"/>
    </source>
</evidence>
<dbReference type="PROSITE" id="PS00150">
    <property type="entry name" value="ACYLPHOSPHATASE_1"/>
    <property type="match status" value="1"/>
</dbReference>
<evidence type="ECO:0000259" key="4">
    <source>
        <dbReference type="PROSITE" id="PS51160"/>
    </source>
</evidence>
<evidence type="ECO:0000256" key="1">
    <source>
        <dbReference type="PROSITE-ProRule" id="PRU00520"/>
    </source>
</evidence>
<comment type="catalytic activity">
    <reaction evidence="1 2">
        <text>an acyl phosphate + H2O = a carboxylate + phosphate + H(+)</text>
        <dbReference type="Rhea" id="RHEA:14965"/>
        <dbReference type="ChEBI" id="CHEBI:15377"/>
        <dbReference type="ChEBI" id="CHEBI:15378"/>
        <dbReference type="ChEBI" id="CHEBI:29067"/>
        <dbReference type="ChEBI" id="CHEBI:43474"/>
        <dbReference type="ChEBI" id="CHEBI:59918"/>
        <dbReference type="EC" id="3.6.1.7"/>
    </reaction>
</comment>
<protein>
    <recommendedName>
        <fullName evidence="1 2">Acylphosphatase</fullName>
        <ecNumber evidence="1 2">3.6.1.7</ecNumber>
    </recommendedName>
</protein>
<dbReference type="InterPro" id="IPR020456">
    <property type="entry name" value="Acylphosphatase"/>
</dbReference>
<sequence>MFTRSAPTALFRLKFAAATTSVPSGHSMSAAASPNSASLPPSKTVRVEIKGRVQGVFFRDWTVENARELGLHGWVRNRRNGSVEAVFSGDPDDVQEMVERRCRVGPPSAVVTDIASFPCNEDPGQGFHRKPTA</sequence>
<dbReference type="EC" id="3.6.1.7" evidence="1 2"/>
<dbReference type="InterPro" id="IPR017968">
    <property type="entry name" value="Acylphosphatase_CS"/>
</dbReference>
<dbReference type="Gene3D" id="3.30.70.100">
    <property type="match status" value="1"/>
</dbReference>
<evidence type="ECO:0000256" key="3">
    <source>
        <dbReference type="RuleBase" id="RU004168"/>
    </source>
</evidence>
<dbReference type="EMBL" id="JANQDX010000018">
    <property type="protein sequence ID" value="KAL0906907.1"/>
    <property type="molecule type" value="Genomic_DNA"/>
</dbReference>
<proteinExistence type="inferred from homology"/>
<name>A0ABD0U967_DENTH</name>
<accession>A0ABD0U967</accession>
<gene>
    <name evidence="5" type="ORF">M5K25_025438</name>
</gene>
<dbReference type="InterPro" id="IPR001792">
    <property type="entry name" value="Acylphosphatase-like_dom"/>
</dbReference>
<evidence type="ECO:0000313" key="6">
    <source>
        <dbReference type="Proteomes" id="UP001552299"/>
    </source>
</evidence>
<evidence type="ECO:0000313" key="5">
    <source>
        <dbReference type="EMBL" id="KAL0906907.1"/>
    </source>
</evidence>
<dbReference type="GO" id="GO:0003998">
    <property type="term" value="F:acylphosphatase activity"/>
    <property type="evidence" value="ECO:0007669"/>
    <property type="project" value="UniProtKB-EC"/>
</dbReference>
<dbReference type="Pfam" id="PF00708">
    <property type="entry name" value="Acylphosphatase"/>
    <property type="match status" value="1"/>
</dbReference>
<dbReference type="PANTHER" id="PTHR47268:SF4">
    <property type="entry name" value="ACYLPHOSPHATASE"/>
    <property type="match status" value="1"/>
</dbReference>
<comment type="caution">
    <text evidence="5">The sequence shown here is derived from an EMBL/GenBank/DDBJ whole genome shotgun (WGS) entry which is preliminary data.</text>
</comment>
<feature type="domain" description="Acylphosphatase-like" evidence="4">
    <location>
        <begin position="44"/>
        <end position="131"/>
    </location>
</feature>
<dbReference type="PROSITE" id="PS51160">
    <property type="entry name" value="ACYLPHOSPHATASE_3"/>
    <property type="match status" value="1"/>
</dbReference>
<dbReference type="SUPFAM" id="SSF54975">
    <property type="entry name" value="Acylphosphatase/BLUF domain-like"/>
    <property type="match status" value="1"/>
</dbReference>
<keyword evidence="6" id="KW-1185">Reference proteome</keyword>
<dbReference type="PRINTS" id="PR00112">
    <property type="entry name" value="ACYLPHPHTASE"/>
</dbReference>
<dbReference type="PROSITE" id="PS00151">
    <property type="entry name" value="ACYLPHOSPHATASE_2"/>
    <property type="match status" value="1"/>
</dbReference>
<dbReference type="Proteomes" id="UP001552299">
    <property type="component" value="Unassembled WGS sequence"/>
</dbReference>
<dbReference type="AlphaFoldDB" id="A0ABD0U967"/>
<keyword evidence="1 2" id="KW-0378">Hydrolase</keyword>
<comment type="similarity">
    <text evidence="3">Belongs to the acylphosphatase family.</text>
</comment>
<feature type="active site" evidence="1">
    <location>
        <position position="59"/>
    </location>
</feature>
<dbReference type="InterPro" id="IPR036046">
    <property type="entry name" value="Acylphosphatase-like_dom_sf"/>
</dbReference>
<reference evidence="5 6" key="1">
    <citation type="journal article" date="2024" name="Plant Biotechnol. J.">
        <title>Dendrobium thyrsiflorum genome and its molecular insights into genes involved in important horticultural traits.</title>
        <authorList>
            <person name="Chen B."/>
            <person name="Wang J.Y."/>
            <person name="Zheng P.J."/>
            <person name="Li K.L."/>
            <person name="Liang Y.M."/>
            <person name="Chen X.F."/>
            <person name="Zhang C."/>
            <person name="Zhao X."/>
            <person name="He X."/>
            <person name="Zhang G.Q."/>
            <person name="Liu Z.J."/>
            <person name="Xu Q."/>
        </authorList>
    </citation>
    <scope>NUCLEOTIDE SEQUENCE [LARGE SCALE GENOMIC DNA]</scope>
    <source>
        <strain evidence="5">GZMU011</strain>
    </source>
</reference>
<dbReference type="PANTHER" id="PTHR47268">
    <property type="entry name" value="ACYLPHOSPHATASE"/>
    <property type="match status" value="1"/>
</dbReference>
<feature type="active site" evidence="1">
    <location>
        <position position="77"/>
    </location>
</feature>